<dbReference type="PROSITE" id="PS00678">
    <property type="entry name" value="WD_REPEATS_1"/>
    <property type="match status" value="2"/>
</dbReference>
<dbReference type="FunFam" id="1.20.960.30:FF:000002">
    <property type="entry name" value="Platelet-activating factor acetylhydrolase ib"/>
    <property type="match status" value="1"/>
</dbReference>
<dbReference type="GO" id="GO:0007154">
    <property type="term" value="P:cell communication"/>
    <property type="evidence" value="ECO:0007669"/>
    <property type="project" value="UniProtKB-ARBA"/>
</dbReference>
<keyword evidence="5 11" id="KW-0493">Microtubule</keyword>
<dbReference type="GO" id="GO:0051301">
    <property type="term" value="P:cell division"/>
    <property type="evidence" value="ECO:0007669"/>
    <property type="project" value="UniProtKB-KW"/>
</dbReference>
<comment type="similarity">
    <text evidence="11">Belongs to the WD repeat LIS1/nudF family.</text>
</comment>
<dbReference type="GO" id="GO:0070840">
    <property type="term" value="F:dynein complex binding"/>
    <property type="evidence" value="ECO:0007669"/>
    <property type="project" value="UniProtKB-UniRule"/>
</dbReference>
<evidence type="ECO:0000256" key="2">
    <source>
        <dbReference type="ARBA" id="ARBA00022490"/>
    </source>
</evidence>
<dbReference type="InterPro" id="IPR001680">
    <property type="entry name" value="WD40_rpt"/>
</dbReference>
<evidence type="ECO:0000313" key="15">
    <source>
        <dbReference type="Proteomes" id="UP000230233"/>
    </source>
</evidence>
<comment type="subunit">
    <text evidence="11">May be a component of a dynein regulatory complex composed of at least lis-1 and nud-2. Interacts with nud-2.</text>
</comment>
<evidence type="ECO:0000256" key="6">
    <source>
        <dbReference type="ARBA" id="ARBA00022737"/>
    </source>
</evidence>
<dbReference type="PROSITE" id="PS50294">
    <property type="entry name" value="WD_REPEATS_REGION"/>
    <property type="match status" value="6"/>
</dbReference>
<dbReference type="InterPro" id="IPR036322">
    <property type="entry name" value="WD40_repeat_dom_sf"/>
</dbReference>
<keyword evidence="9 11" id="KW-0206">Cytoskeleton</keyword>
<dbReference type="OrthoDB" id="674604at2759"/>
<comment type="subcellular location">
    <subcellularLocation>
        <location evidence="11">Cytoplasm</location>
        <location evidence="11">Cytoskeleton</location>
    </subcellularLocation>
    <subcellularLocation>
        <location evidence="11">Cytoplasm</location>
        <location evidence="11">Cytoskeleton</location>
        <location evidence="11">Microtubule organizing center</location>
        <location evidence="11">Centrosome</location>
    </subcellularLocation>
    <text evidence="11">Localizes to the plus end of microtubules and to the centrosome.</text>
</comment>
<dbReference type="GO" id="GO:0030286">
    <property type="term" value="C:dynein complex"/>
    <property type="evidence" value="ECO:0007669"/>
    <property type="project" value="UniProtKB-ARBA"/>
</dbReference>
<dbReference type="SUPFAM" id="SSF50978">
    <property type="entry name" value="WD40 repeat-like"/>
    <property type="match status" value="1"/>
</dbReference>
<reference evidence="15" key="1">
    <citation type="submission" date="2017-10" db="EMBL/GenBank/DDBJ databases">
        <title>Rapid genome shrinkage in a self-fertile nematode reveals novel sperm competition proteins.</title>
        <authorList>
            <person name="Yin D."/>
            <person name="Schwarz E.M."/>
            <person name="Thomas C.G."/>
            <person name="Felde R.L."/>
            <person name="Korf I.F."/>
            <person name="Cutter A.D."/>
            <person name="Schartner C.M."/>
            <person name="Ralston E.J."/>
            <person name="Meyer B.J."/>
            <person name="Haag E.S."/>
        </authorList>
    </citation>
    <scope>NUCLEOTIDE SEQUENCE [LARGE SCALE GENOMIC DNA]</scope>
    <source>
        <strain evidence="15">JU1422</strain>
    </source>
</reference>
<dbReference type="PANTHER" id="PTHR22847:SF637">
    <property type="entry name" value="WD REPEAT DOMAIN 5B"/>
    <property type="match status" value="1"/>
</dbReference>
<dbReference type="FunFam" id="2.130.10.10:FF:000342">
    <property type="entry name" value="Nuclear distribution protein PAC1"/>
    <property type="match status" value="1"/>
</dbReference>
<name>A0A2G5ULJ5_9PELO</name>
<dbReference type="SMART" id="SM00667">
    <property type="entry name" value="LisH"/>
    <property type="match status" value="1"/>
</dbReference>
<feature type="repeat" description="WD" evidence="12">
    <location>
        <begin position="345"/>
        <end position="386"/>
    </location>
</feature>
<dbReference type="SUPFAM" id="SSF109925">
    <property type="entry name" value="Lissencephaly-1 protein (Lis-1, PAF-AH alpha) N-terminal domain"/>
    <property type="match status" value="1"/>
</dbReference>
<dbReference type="HAMAP" id="MF_03141">
    <property type="entry name" value="lis1"/>
    <property type="match status" value="1"/>
</dbReference>
<organism evidence="14 15">
    <name type="scientific">Caenorhabditis nigoni</name>
    <dbReference type="NCBI Taxonomy" id="1611254"/>
    <lineage>
        <taxon>Eukaryota</taxon>
        <taxon>Metazoa</taxon>
        <taxon>Ecdysozoa</taxon>
        <taxon>Nematoda</taxon>
        <taxon>Chromadorea</taxon>
        <taxon>Rhabditida</taxon>
        <taxon>Rhabditina</taxon>
        <taxon>Rhabditomorpha</taxon>
        <taxon>Rhabditoidea</taxon>
        <taxon>Rhabditidae</taxon>
        <taxon>Peloderinae</taxon>
        <taxon>Caenorhabditis</taxon>
    </lineage>
</organism>
<dbReference type="AlphaFoldDB" id="A0A2G5ULJ5"/>
<evidence type="ECO:0000256" key="5">
    <source>
        <dbReference type="ARBA" id="ARBA00022701"/>
    </source>
</evidence>
<dbReference type="GO" id="GO:0051225">
    <property type="term" value="P:spindle assembly"/>
    <property type="evidence" value="ECO:0007669"/>
    <property type="project" value="UniProtKB-ARBA"/>
</dbReference>
<keyword evidence="1 11" id="KW-0813">Transport</keyword>
<evidence type="ECO:0000256" key="9">
    <source>
        <dbReference type="ARBA" id="ARBA00023212"/>
    </source>
</evidence>
<dbReference type="Gene3D" id="2.130.10.10">
    <property type="entry name" value="YVTN repeat-like/Quinoprotein amine dehydrogenase"/>
    <property type="match status" value="1"/>
</dbReference>
<keyword evidence="3 12" id="KW-0853">WD repeat</keyword>
<keyword evidence="6" id="KW-0677">Repeat</keyword>
<feature type="repeat" description="WD" evidence="12">
    <location>
        <begin position="387"/>
        <end position="421"/>
    </location>
</feature>
<keyword evidence="15" id="KW-1185">Reference proteome</keyword>
<evidence type="ECO:0000256" key="11">
    <source>
        <dbReference type="HAMAP-Rule" id="MF_03141"/>
    </source>
</evidence>
<evidence type="ECO:0000256" key="3">
    <source>
        <dbReference type="ARBA" id="ARBA00022574"/>
    </source>
</evidence>
<dbReference type="GO" id="GO:0051299">
    <property type="term" value="P:centrosome separation"/>
    <property type="evidence" value="ECO:0007669"/>
    <property type="project" value="UniProtKB-ARBA"/>
</dbReference>
<comment type="domain">
    <text evidence="11">Dimerization mediated by the LisH domain may be required to activate dynein.</text>
</comment>
<evidence type="ECO:0000256" key="1">
    <source>
        <dbReference type="ARBA" id="ARBA00022448"/>
    </source>
</evidence>
<feature type="repeat" description="WD" evidence="12">
    <location>
        <begin position="144"/>
        <end position="176"/>
    </location>
</feature>
<evidence type="ECO:0000313" key="14">
    <source>
        <dbReference type="EMBL" id="PIC40116.1"/>
    </source>
</evidence>
<dbReference type="InterPro" id="IPR015943">
    <property type="entry name" value="WD40/YVTN_repeat-like_dom_sf"/>
</dbReference>
<keyword evidence="2 11" id="KW-0963">Cytoplasm</keyword>
<dbReference type="GO" id="GO:0005813">
    <property type="term" value="C:centrosome"/>
    <property type="evidence" value="ECO:0007669"/>
    <property type="project" value="UniProtKB-SubCell"/>
</dbReference>
<dbReference type="EMBL" id="PDUG01000003">
    <property type="protein sequence ID" value="PIC40116.1"/>
    <property type="molecule type" value="Genomic_DNA"/>
</dbReference>
<dbReference type="InterPro" id="IPR037190">
    <property type="entry name" value="LIS1_N"/>
</dbReference>
<dbReference type="Pfam" id="PF24951">
    <property type="entry name" value="LisH_PAC1"/>
    <property type="match status" value="1"/>
</dbReference>
<keyword evidence="7 11" id="KW-0498">Mitosis</keyword>
<dbReference type="PROSITE" id="PS50082">
    <property type="entry name" value="WD_REPEATS_2"/>
    <property type="match status" value="6"/>
</dbReference>
<comment type="function">
    <text evidence="11">Positively regulates the activity of the minus-end directed microtubule motor protein dynein. May enhance dynein-mediated microtubule sliding by targeting dynein to the microtubule plus end. Required for several dynein- and microtubule-dependent processes.</text>
</comment>
<dbReference type="GO" id="GO:0000132">
    <property type="term" value="P:establishment of mitotic spindle orientation"/>
    <property type="evidence" value="ECO:0007669"/>
    <property type="project" value="UniProtKB-UniRule"/>
</dbReference>
<evidence type="ECO:0000256" key="10">
    <source>
        <dbReference type="ARBA" id="ARBA00023306"/>
    </source>
</evidence>
<evidence type="ECO:0000259" key="13">
    <source>
        <dbReference type="Pfam" id="PF24951"/>
    </source>
</evidence>
<feature type="repeat" description="WD" evidence="12">
    <location>
        <begin position="229"/>
        <end position="270"/>
    </location>
</feature>
<dbReference type="Proteomes" id="UP000230233">
    <property type="component" value="Chromosome III"/>
</dbReference>
<dbReference type="PANTHER" id="PTHR22847">
    <property type="entry name" value="WD40 REPEAT PROTEIN"/>
    <property type="match status" value="1"/>
</dbReference>
<accession>A0A2G5ULJ5</accession>
<protein>
    <recommendedName>
        <fullName evidence="11">Lissencephaly-1 homolog</fullName>
    </recommendedName>
</protein>
<proteinExistence type="inferred from homology"/>
<dbReference type="PRINTS" id="PR00320">
    <property type="entry name" value="GPROTEINBRPT"/>
</dbReference>
<dbReference type="GO" id="GO:0051012">
    <property type="term" value="P:microtubule sliding"/>
    <property type="evidence" value="ECO:0007669"/>
    <property type="project" value="UniProtKB-UniRule"/>
</dbReference>
<evidence type="ECO:0000256" key="8">
    <source>
        <dbReference type="ARBA" id="ARBA00023054"/>
    </source>
</evidence>
<gene>
    <name evidence="14" type="primary">Cni-lis-1</name>
    <name evidence="14" type="synonym">Cnig_chr_III.g11573</name>
    <name evidence="11" type="synonym">lis-1</name>
    <name evidence="14" type="ORF">B9Z55_011573</name>
</gene>
<keyword evidence="10 11" id="KW-0131">Cell cycle</keyword>
<keyword evidence="8 11" id="KW-0175">Coiled coil</keyword>
<feature type="repeat" description="WD" evidence="12">
    <location>
        <begin position="187"/>
        <end position="228"/>
    </location>
</feature>
<dbReference type="InterPro" id="IPR006594">
    <property type="entry name" value="LisH"/>
</dbReference>
<dbReference type="PIRSF" id="PIRSF037647">
    <property type="entry name" value="Dynein_regulator_Lis1"/>
    <property type="match status" value="1"/>
</dbReference>
<feature type="domain" description="PAC1-like LisH-like dimerisation" evidence="13">
    <location>
        <begin position="5"/>
        <end position="40"/>
    </location>
</feature>
<sequence length="421" mass="47729">MSLSERQREEINRAVAEYLQNNGYSEAFNMLLKEASLSENDIKPLGGILEKKWTTVLRLQRKVNDLEAKLLESQQEINHGAPTRDKRQAADWIPRPPETQKLIGHRLPVTRVIFHPLWTIMASCSEDATIKVWDYETGQLEKTLKGHTDAVNDIAIDAAGKQLVSCSTDLTIKLWDFGQSYDCLKSLKGHEHTVSSVTFLPTGDFVLSASRDHTIKQWDISTGYCVFTFRGHNDWVRMIRISHDGTLFASGSIDQTVSVWSFATKAAKLVLRDHEHAVECVEWAPESAYTNVTGRQPEGNSTHILFSGSRDRSIKVSSFPDFQKFQQNLSLQAWNISTGEVIFTLSAHENWVRGLAFHPKGKYLVSVADDKMMRIWELSAQRCMKAIEAHEHFVSTVAFHQTNPYVITGSVDMSCKVWECR</sequence>
<keyword evidence="4 11" id="KW-0132">Cell division</keyword>
<dbReference type="CDD" id="cd00200">
    <property type="entry name" value="WD40"/>
    <property type="match status" value="1"/>
</dbReference>
<evidence type="ECO:0000256" key="7">
    <source>
        <dbReference type="ARBA" id="ARBA00022776"/>
    </source>
</evidence>
<dbReference type="GO" id="GO:0023052">
    <property type="term" value="P:signaling"/>
    <property type="evidence" value="ECO:0007669"/>
    <property type="project" value="UniProtKB-ARBA"/>
</dbReference>
<dbReference type="Pfam" id="PF00400">
    <property type="entry name" value="WD40"/>
    <property type="match status" value="7"/>
</dbReference>
<dbReference type="STRING" id="1611254.A0A2G5ULJ5"/>
<dbReference type="GO" id="GO:0005737">
    <property type="term" value="C:cytoplasm"/>
    <property type="evidence" value="ECO:0007669"/>
    <property type="project" value="UniProtKB-UniRule"/>
</dbReference>
<comment type="caution">
    <text evidence="14">The sequence shown here is derived from an EMBL/GenBank/DDBJ whole genome shotgun (WGS) entry which is preliminary data.</text>
</comment>
<dbReference type="GO" id="GO:0005874">
    <property type="term" value="C:microtubule"/>
    <property type="evidence" value="ECO:0007669"/>
    <property type="project" value="UniProtKB-KW"/>
</dbReference>
<dbReference type="InterPro" id="IPR019775">
    <property type="entry name" value="WD40_repeat_CS"/>
</dbReference>
<dbReference type="PROSITE" id="PS50896">
    <property type="entry name" value="LISH"/>
    <property type="match status" value="1"/>
</dbReference>
<evidence type="ECO:0000256" key="12">
    <source>
        <dbReference type="PROSITE-ProRule" id="PRU00221"/>
    </source>
</evidence>
<dbReference type="Gene3D" id="1.20.960.30">
    <property type="match status" value="1"/>
</dbReference>
<dbReference type="InterPro" id="IPR056795">
    <property type="entry name" value="PAC1-like_LisH-like_dom"/>
</dbReference>
<dbReference type="GO" id="GO:0006909">
    <property type="term" value="P:phagocytosis"/>
    <property type="evidence" value="ECO:0007669"/>
    <property type="project" value="UniProtKB-ARBA"/>
</dbReference>
<dbReference type="SMART" id="SM00320">
    <property type="entry name" value="WD40"/>
    <property type="match status" value="7"/>
</dbReference>
<dbReference type="InterPro" id="IPR020472">
    <property type="entry name" value="WD40_PAC1"/>
</dbReference>
<feature type="repeat" description="WD" evidence="12">
    <location>
        <begin position="102"/>
        <end position="143"/>
    </location>
</feature>
<dbReference type="InterPro" id="IPR017252">
    <property type="entry name" value="Dynein_regulator_LIS1"/>
</dbReference>
<dbReference type="GO" id="GO:1990234">
    <property type="term" value="C:transferase complex"/>
    <property type="evidence" value="ECO:0007669"/>
    <property type="project" value="UniProtKB-ARBA"/>
</dbReference>
<evidence type="ECO:0000256" key="4">
    <source>
        <dbReference type="ARBA" id="ARBA00022618"/>
    </source>
</evidence>